<dbReference type="Proteomes" id="UP000275078">
    <property type="component" value="Unassembled WGS sequence"/>
</dbReference>
<accession>A0A3N4HHM0</accession>
<organism evidence="1 2">
    <name type="scientific">Ascobolus immersus RN42</name>
    <dbReference type="NCBI Taxonomy" id="1160509"/>
    <lineage>
        <taxon>Eukaryota</taxon>
        <taxon>Fungi</taxon>
        <taxon>Dikarya</taxon>
        <taxon>Ascomycota</taxon>
        <taxon>Pezizomycotina</taxon>
        <taxon>Pezizomycetes</taxon>
        <taxon>Pezizales</taxon>
        <taxon>Ascobolaceae</taxon>
        <taxon>Ascobolus</taxon>
    </lineage>
</organism>
<proteinExistence type="predicted"/>
<gene>
    <name evidence="1" type="ORF">BJ508DRAFT_334514</name>
</gene>
<name>A0A3N4HHM0_ASCIM</name>
<reference evidence="1 2" key="1">
    <citation type="journal article" date="2018" name="Nat. Ecol. Evol.">
        <title>Pezizomycetes genomes reveal the molecular basis of ectomycorrhizal truffle lifestyle.</title>
        <authorList>
            <person name="Murat C."/>
            <person name="Payen T."/>
            <person name="Noel B."/>
            <person name="Kuo A."/>
            <person name="Morin E."/>
            <person name="Chen J."/>
            <person name="Kohler A."/>
            <person name="Krizsan K."/>
            <person name="Balestrini R."/>
            <person name="Da Silva C."/>
            <person name="Montanini B."/>
            <person name="Hainaut M."/>
            <person name="Levati E."/>
            <person name="Barry K.W."/>
            <person name="Belfiori B."/>
            <person name="Cichocki N."/>
            <person name="Clum A."/>
            <person name="Dockter R.B."/>
            <person name="Fauchery L."/>
            <person name="Guy J."/>
            <person name="Iotti M."/>
            <person name="Le Tacon F."/>
            <person name="Lindquist E.A."/>
            <person name="Lipzen A."/>
            <person name="Malagnac F."/>
            <person name="Mello A."/>
            <person name="Molinier V."/>
            <person name="Miyauchi S."/>
            <person name="Poulain J."/>
            <person name="Riccioni C."/>
            <person name="Rubini A."/>
            <person name="Sitrit Y."/>
            <person name="Splivallo R."/>
            <person name="Traeger S."/>
            <person name="Wang M."/>
            <person name="Zifcakova L."/>
            <person name="Wipf D."/>
            <person name="Zambonelli A."/>
            <person name="Paolocci F."/>
            <person name="Nowrousian M."/>
            <person name="Ottonello S."/>
            <person name="Baldrian P."/>
            <person name="Spatafora J.W."/>
            <person name="Henrissat B."/>
            <person name="Nagy L.G."/>
            <person name="Aury J.M."/>
            <person name="Wincker P."/>
            <person name="Grigoriev I.V."/>
            <person name="Bonfante P."/>
            <person name="Martin F.M."/>
        </authorList>
    </citation>
    <scope>NUCLEOTIDE SEQUENCE [LARGE SCALE GENOMIC DNA]</scope>
    <source>
        <strain evidence="1 2">RN42</strain>
    </source>
</reference>
<protein>
    <submittedName>
        <fullName evidence="1">Uncharacterized protein</fullName>
    </submittedName>
</protein>
<keyword evidence="2" id="KW-1185">Reference proteome</keyword>
<sequence>MRVVEATFAGGEANGYRPSEATIREFYELVRKNGGSVNGRTWPLNGRWVVKVNRRLFDEHGYLLIEAIFKDSPDTTTPFKTPEHDIRIVAFASCIPYAPDLKPNSFVSNEIEQKFQPSCQRYVLEVMRALNKASHTDEDFTEILDKITRVGIMISRKKLNPAELAQEVTAQFAQTRWNNGSPDKTADRPAIEVGYGRNEGALVASSSSTNRVDYVSKTMEICSGSQTGRNIERDGAQMVARRPTPRFNESIERDGAQMVARRPTPRFNESIEKDGAQMVARRSTPRFNESIERDGAQMVTRRPIPSVNESNPQIPGGGGLHDSIEEWAKQYMSY</sequence>
<dbReference type="EMBL" id="ML119838">
    <property type="protein sequence ID" value="RPA72967.1"/>
    <property type="molecule type" value="Genomic_DNA"/>
</dbReference>
<dbReference type="AlphaFoldDB" id="A0A3N4HHM0"/>
<evidence type="ECO:0000313" key="2">
    <source>
        <dbReference type="Proteomes" id="UP000275078"/>
    </source>
</evidence>
<evidence type="ECO:0000313" key="1">
    <source>
        <dbReference type="EMBL" id="RPA72967.1"/>
    </source>
</evidence>